<protein>
    <submittedName>
        <fullName evidence="1">Uncharacterized protein</fullName>
    </submittedName>
</protein>
<comment type="caution">
    <text evidence="1">The sequence shown here is derived from an EMBL/GenBank/DDBJ whole genome shotgun (WGS) entry which is preliminary data.</text>
</comment>
<dbReference type="EMBL" id="CACRXK020017994">
    <property type="protein sequence ID" value="CAB4031932.1"/>
    <property type="molecule type" value="Genomic_DNA"/>
</dbReference>
<dbReference type="OrthoDB" id="10631050at2759"/>
<evidence type="ECO:0000313" key="1">
    <source>
        <dbReference type="EMBL" id="CAB4031932.1"/>
    </source>
</evidence>
<dbReference type="Proteomes" id="UP001152795">
    <property type="component" value="Unassembled WGS sequence"/>
</dbReference>
<proteinExistence type="predicted"/>
<organism evidence="1 2">
    <name type="scientific">Paramuricea clavata</name>
    <name type="common">Red gorgonian</name>
    <name type="synonym">Violescent sea-whip</name>
    <dbReference type="NCBI Taxonomy" id="317549"/>
    <lineage>
        <taxon>Eukaryota</taxon>
        <taxon>Metazoa</taxon>
        <taxon>Cnidaria</taxon>
        <taxon>Anthozoa</taxon>
        <taxon>Octocorallia</taxon>
        <taxon>Malacalcyonacea</taxon>
        <taxon>Plexauridae</taxon>
        <taxon>Paramuricea</taxon>
    </lineage>
</organism>
<reference evidence="1" key="1">
    <citation type="submission" date="2020-04" db="EMBL/GenBank/DDBJ databases">
        <authorList>
            <person name="Alioto T."/>
            <person name="Alioto T."/>
            <person name="Gomez Garrido J."/>
        </authorList>
    </citation>
    <scope>NUCLEOTIDE SEQUENCE</scope>
    <source>
        <strain evidence="1">A484AB</strain>
    </source>
</reference>
<accession>A0A6S7L034</accession>
<keyword evidence="2" id="KW-1185">Reference proteome</keyword>
<evidence type="ECO:0000313" key="2">
    <source>
        <dbReference type="Proteomes" id="UP001152795"/>
    </source>
</evidence>
<gene>
    <name evidence="1" type="ORF">PACLA_8A078647</name>
</gene>
<sequence>MSTENCEITDTKKLSFSEKRSNNRSESTLSAINKSRTLEGLLYILRQLLAKCDGDKTYGYLPYEDAYDKESFSRFDLNADTLKHVLQSLDTEYDKSVLKAMIFATSSRRKVYELGIKPENAVHFLAKAVYAFKECEDAVIAAEKTIKEKDKARLEQLNENIEAIEN</sequence>
<name>A0A6S7L034_PARCT</name>
<dbReference type="AlphaFoldDB" id="A0A6S7L034"/>